<dbReference type="GO" id="GO:0030170">
    <property type="term" value="F:pyridoxal phosphate binding"/>
    <property type="evidence" value="ECO:0007669"/>
    <property type="project" value="InterPro"/>
</dbReference>
<dbReference type="Gene3D" id="3.90.1150.10">
    <property type="entry name" value="Aspartate Aminotransferase, domain 1"/>
    <property type="match status" value="1"/>
</dbReference>
<dbReference type="InterPro" id="IPR015422">
    <property type="entry name" value="PyrdxlP-dep_Trfase_small"/>
</dbReference>
<keyword evidence="4 6" id="KW-0808">Transferase</keyword>
<dbReference type="Proteomes" id="UP000197596">
    <property type="component" value="Unassembled WGS sequence"/>
</dbReference>
<reference evidence="8 9" key="1">
    <citation type="submission" date="2017-06" db="EMBL/GenBank/DDBJ databases">
        <title>Herbaspirillum phytohormonus sp. nov., isolated from the root nodule of Robinia pseudoacacia in lead-zinc mine.</title>
        <authorList>
            <person name="Fan M."/>
            <person name="Lin Y."/>
        </authorList>
    </citation>
    <scope>NUCLEOTIDE SEQUENCE [LARGE SCALE GENOMIC DNA]</scope>
    <source>
        <strain evidence="8 9">HZ10</strain>
    </source>
</reference>
<dbReference type="PROSITE" id="PS00105">
    <property type="entry name" value="AA_TRANSFER_CLASS_1"/>
    <property type="match status" value="1"/>
</dbReference>
<evidence type="ECO:0000256" key="2">
    <source>
        <dbReference type="ARBA" id="ARBA00007441"/>
    </source>
</evidence>
<dbReference type="Gene3D" id="3.40.640.10">
    <property type="entry name" value="Type I PLP-dependent aspartate aminotransferase-like (Major domain)"/>
    <property type="match status" value="1"/>
</dbReference>
<keyword evidence="5" id="KW-0663">Pyridoxal phosphate</keyword>
<dbReference type="InterPro" id="IPR004838">
    <property type="entry name" value="NHTrfase_class1_PyrdxlP-BS"/>
</dbReference>
<keyword evidence="3 6" id="KW-0032">Aminotransferase</keyword>
<dbReference type="GO" id="GO:0008483">
    <property type="term" value="F:transaminase activity"/>
    <property type="evidence" value="ECO:0007669"/>
    <property type="project" value="UniProtKB-KW"/>
</dbReference>
<evidence type="ECO:0000313" key="9">
    <source>
        <dbReference type="Proteomes" id="UP000197596"/>
    </source>
</evidence>
<comment type="similarity">
    <text evidence="2 6">Belongs to the class-I pyridoxal-phosphate-dependent aminotransferase family.</text>
</comment>
<dbReference type="InterPro" id="IPR015424">
    <property type="entry name" value="PyrdxlP-dep_Trfase"/>
</dbReference>
<evidence type="ECO:0000256" key="4">
    <source>
        <dbReference type="ARBA" id="ARBA00022679"/>
    </source>
</evidence>
<dbReference type="EMBL" id="NJGU01000016">
    <property type="protein sequence ID" value="OWY26707.1"/>
    <property type="molecule type" value="Genomic_DNA"/>
</dbReference>
<evidence type="ECO:0000256" key="3">
    <source>
        <dbReference type="ARBA" id="ARBA00022576"/>
    </source>
</evidence>
<dbReference type="FunFam" id="3.40.640.10:FF:000033">
    <property type="entry name" value="Aspartate aminotransferase"/>
    <property type="match status" value="1"/>
</dbReference>
<dbReference type="RefSeq" id="WP_088752616.1">
    <property type="nucleotide sequence ID" value="NZ_NJGU01000016.1"/>
</dbReference>
<feature type="domain" description="Aminotransferase class I/classII large" evidence="7">
    <location>
        <begin position="16"/>
        <end position="376"/>
    </location>
</feature>
<comment type="cofactor">
    <cofactor evidence="1 6">
        <name>pyridoxal 5'-phosphate</name>
        <dbReference type="ChEBI" id="CHEBI:597326"/>
    </cofactor>
</comment>
<name>A0A2D0B5T8_9BURK</name>
<organism evidence="8 9">
    <name type="scientific">Herbaspirillum robiniae</name>
    <dbReference type="NCBI Taxonomy" id="2014887"/>
    <lineage>
        <taxon>Bacteria</taxon>
        <taxon>Pseudomonadati</taxon>
        <taxon>Pseudomonadota</taxon>
        <taxon>Betaproteobacteria</taxon>
        <taxon>Burkholderiales</taxon>
        <taxon>Oxalobacteraceae</taxon>
        <taxon>Herbaspirillum</taxon>
    </lineage>
</organism>
<dbReference type="EC" id="2.6.1.-" evidence="6"/>
<dbReference type="PANTHER" id="PTHR46383">
    <property type="entry name" value="ASPARTATE AMINOTRANSFERASE"/>
    <property type="match status" value="1"/>
</dbReference>
<evidence type="ECO:0000313" key="8">
    <source>
        <dbReference type="EMBL" id="OWY26707.1"/>
    </source>
</evidence>
<dbReference type="InterPro" id="IPR015421">
    <property type="entry name" value="PyrdxlP-dep_Trfase_major"/>
</dbReference>
<dbReference type="PANTHER" id="PTHR46383:SF1">
    <property type="entry name" value="ASPARTATE AMINOTRANSFERASE"/>
    <property type="match status" value="1"/>
</dbReference>
<protein>
    <recommendedName>
        <fullName evidence="6">Aminotransferase</fullName>
        <ecNumber evidence="6">2.6.1.-</ecNumber>
    </recommendedName>
</protein>
<dbReference type="CDD" id="cd00609">
    <property type="entry name" value="AAT_like"/>
    <property type="match status" value="1"/>
</dbReference>
<evidence type="ECO:0000259" key="7">
    <source>
        <dbReference type="Pfam" id="PF00155"/>
    </source>
</evidence>
<dbReference type="InterPro" id="IPR004839">
    <property type="entry name" value="Aminotransferase_I/II_large"/>
</dbReference>
<evidence type="ECO:0000256" key="6">
    <source>
        <dbReference type="RuleBase" id="RU000481"/>
    </source>
</evidence>
<evidence type="ECO:0000256" key="1">
    <source>
        <dbReference type="ARBA" id="ARBA00001933"/>
    </source>
</evidence>
<comment type="caution">
    <text evidence="8">The sequence shown here is derived from an EMBL/GenBank/DDBJ whole genome shotgun (WGS) entry which is preliminary data.</text>
</comment>
<dbReference type="AlphaFoldDB" id="A0A2D0B5T8"/>
<dbReference type="InterPro" id="IPR050596">
    <property type="entry name" value="AspAT/PAT-like"/>
</dbReference>
<dbReference type="GO" id="GO:0006520">
    <property type="term" value="P:amino acid metabolic process"/>
    <property type="evidence" value="ECO:0007669"/>
    <property type="project" value="InterPro"/>
</dbReference>
<dbReference type="SUPFAM" id="SSF53383">
    <property type="entry name" value="PLP-dependent transferases"/>
    <property type="match status" value="1"/>
</dbReference>
<evidence type="ECO:0000256" key="5">
    <source>
        <dbReference type="ARBA" id="ARBA00022898"/>
    </source>
</evidence>
<proteinExistence type="inferred from homology"/>
<gene>
    <name evidence="8" type="ORF">CEJ42_22495</name>
</gene>
<dbReference type="Pfam" id="PF00155">
    <property type="entry name" value="Aminotran_1_2"/>
    <property type="match status" value="1"/>
</dbReference>
<accession>A0A2D0B5T8</accession>
<sequence length="384" mass="40576">MAAKARVDALRAEGRNIVDFTIGEPDFATPPHIVAAGVAALNGGQTRYTAATGTPALRRAIAAKLERENSLSYAIEQIVVGIGAKHIIYNAFAATLNEGDEVIIPTPFWVSYPDMVAINGGKPVIVGCDESSGFKLTAAALEKSITPRTRWLVLNTPNNPSGAVYSAGELKALCEVLMRHPHVWVMTDEIYEHFVYGGARHVSPLQVEPALAQRTLVINGVSKAYAMTGWRIGYGAGPLPLMKAIALLITQSTTCASGASQAAAVEALSGAQQCVAEGAALFAQRGERIVALVNAIDGIRCLAPDGAFYIFPSVQGLLGRTTPQGKTLDNDVDVMMYLLEQAGVATIDGTSYGQPGYLRISFATSMEQIEQGCARIAEAVAALK</sequence>